<dbReference type="Gene3D" id="3.20.20.80">
    <property type="entry name" value="Glycosidases"/>
    <property type="match status" value="1"/>
</dbReference>
<keyword evidence="2" id="KW-0378">Hydrolase</keyword>
<dbReference type="SUPFAM" id="SSF51445">
    <property type="entry name" value="(Trans)glycosidases"/>
    <property type="match status" value="1"/>
</dbReference>
<dbReference type="Pfam" id="PF23916">
    <property type="entry name" value="TIM-barrel_EndoS"/>
    <property type="match status" value="1"/>
</dbReference>
<gene>
    <name evidence="5" type="ORF">OVA965_LOCUS13636</name>
    <name evidence="6" type="ORF">TMI583_LOCUS13639</name>
</gene>
<keyword evidence="1" id="KW-0732">Signal</keyword>
<evidence type="ECO:0000313" key="6">
    <source>
        <dbReference type="EMBL" id="CAF3752577.1"/>
    </source>
</evidence>
<dbReference type="EMBL" id="CAJOBA010005719">
    <property type="protein sequence ID" value="CAF3752577.1"/>
    <property type="molecule type" value="Genomic_DNA"/>
</dbReference>
<feature type="domain" description="Endo-beta-N-acetylglucosaminidase EndoS/F2-like TIM-barrel" evidence="4">
    <location>
        <begin position="51"/>
        <end position="262"/>
    </location>
</feature>
<evidence type="ECO:0000256" key="1">
    <source>
        <dbReference type="ARBA" id="ARBA00022729"/>
    </source>
</evidence>
<name>A0A8S2DKX5_9BILA</name>
<evidence type="ECO:0000313" key="5">
    <source>
        <dbReference type="EMBL" id="CAF0982000.1"/>
    </source>
</evidence>
<proteinExistence type="predicted"/>
<dbReference type="Proteomes" id="UP000677228">
    <property type="component" value="Unassembled WGS sequence"/>
</dbReference>
<dbReference type="InterPro" id="IPR017853">
    <property type="entry name" value="GH"/>
</dbReference>
<dbReference type="Proteomes" id="UP000682733">
    <property type="component" value="Unassembled WGS sequence"/>
</dbReference>
<dbReference type="InterPro" id="IPR001579">
    <property type="entry name" value="Glyco_hydro_18_chit_AS"/>
</dbReference>
<evidence type="ECO:0000256" key="2">
    <source>
        <dbReference type="ARBA" id="ARBA00022801"/>
    </source>
</evidence>
<reference evidence="5" key="1">
    <citation type="submission" date="2021-02" db="EMBL/GenBank/DDBJ databases">
        <authorList>
            <person name="Nowell W R."/>
        </authorList>
    </citation>
    <scope>NUCLEOTIDE SEQUENCE</scope>
</reference>
<dbReference type="GO" id="GO:0005975">
    <property type="term" value="P:carbohydrate metabolic process"/>
    <property type="evidence" value="ECO:0007669"/>
    <property type="project" value="InterPro"/>
</dbReference>
<dbReference type="GO" id="GO:0004553">
    <property type="term" value="F:hydrolase activity, hydrolyzing O-glycosyl compounds"/>
    <property type="evidence" value="ECO:0007669"/>
    <property type="project" value="InterPro"/>
</dbReference>
<dbReference type="AlphaFoldDB" id="A0A8S2DKX5"/>
<evidence type="ECO:0000256" key="3">
    <source>
        <dbReference type="ARBA" id="ARBA00023295"/>
    </source>
</evidence>
<protein>
    <recommendedName>
        <fullName evidence="4">Endo-beta-N-acetylglucosaminidase EndoS/F2-like TIM-barrel domain-containing protein</fullName>
    </recommendedName>
</protein>
<evidence type="ECO:0000313" key="7">
    <source>
        <dbReference type="Proteomes" id="UP000677228"/>
    </source>
</evidence>
<keyword evidence="3" id="KW-0326">Glycosidase</keyword>
<organism evidence="5 7">
    <name type="scientific">Didymodactylos carnosus</name>
    <dbReference type="NCBI Taxonomy" id="1234261"/>
    <lineage>
        <taxon>Eukaryota</taxon>
        <taxon>Metazoa</taxon>
        <taxon>Spiralia</taxon>
        <taxon>Gnathifera</taxon>
        <taxon>Rotifera</taxon>
        <taxon>Eurotatoria</taxon>
        <taxon>Bdelloidea</taxon>
        <taxon>Philodinida</taxon>
        <taxon>Philodinidae</taxon>
        <taxon>Didymodactylos</taxon>
    </lineage>
</organism>
<dbReference type="InterPro" id="IPR057016">
    <property type="entry name" value="EndoS_F2-like_TIM-barrel"/>
</dbReference>
<sequence>MSCTNTPITVGYWLGYAGEPENVPLRSLRRDKFDYIHIFLFETSRDPHIAIYHDYLTSSKYKWEEILKDAHELQQEGTKIIASILDNSYNMKFGIHLGENVHQWARTVYDKICEWEFDGIDLDFEGENQFDYDIETKQFNHSSIDNSKRLVHALSVYFGPKSFTGKQMSIVTGRPLLEIYRQTYELYDYTILMCYDWKMEDLKCWWNEYIKYVKPDKIILGCSVEYGQDGPRSYAYSNTSERIKTFFEWQPTDCFEKKGGMMLFHVGIDHCQYAKHICQEQKNKK</sequence>
<dbReference type="EMBL" id="CAJNOK010005713">
    <property type="protein sequence ID" value="CAF0982000.1"/>
    <property type="molecule type" value="Genomic_DNA"/>
</dbReference>
<comment type="caution">
    <text evidence="5">The sequence shown here is derived from an EMBL/GenBank/DDBJ whole genome shotgun (WGS) entry which is preliminary data.</text>
</comment>
<accession>A0A8S2DKX5</accession>
<evidence type="ECO:0000259" key="4">
    <source>
        <dbReference type="Pfam" id="PF23916"/>
    </source>
</evidence>
<dbReference type="PROSITE" id="PS01095">
    <property type="entry name" value="GH18_1"/>
    <property type="match status" value="1"/>
</dbReference>